<dbReference type="EMBL" id="CP146369">
    <property type="protein sequence ID" value="WWT55220.1"/>
    <property type="molecule type" value="Genomic_DNA"/>
</dbReference>
<dbReference type="CDD" id="cd00093">
    <property type="entry name" value="HTH_XRE"/>
    <property type="match status" value="1"/>
</dbReference>
<reference evidence="2 3" key="1">
    <citation type="submission" date="2024-02" db="EMBL/GenBank/DDBJ databases">
        <title>Distribution and functional of Brevundimonas-related endobacteria within Verticillium dahliae.</title>
        <authorList>
            <person name="Zeng H."/>
        </authorList>
    </citation>
    <scope>NUCLEOTIDE SEQUENCE [LARGE SCALE GENOMIC DNA]</scope>
    <source>
        <strain evidence="2 3">TRM 44200</strain>
    </source>
</reference>
<feature type="domain" description="HTH cro/C1-type" evidence="1">
    <location>
        <begin position="17"/>
        <end position="72"/>
    </location>
</feature>
<evidence type="ECO:0000259" key="1">
    <source>
        <dbReference type="PROSITE" id="PS50943"/>
    </source>
</evidence>
<dbReference type="Proteomes" id="UP001363460">
    <property type="component" value="Chromosome"/>
</dbReference>
<dbReference type="Gene3D" id="1.10.260.40">
    <property type="entry name" value="lambda repressor-like DNA-binding domains"/>
    <property type="match status" value="1"/>
</dbReference>
<keyword evidence="3" id="KW-1185">Reference proteome</keyword>
<evidence type="ECO:0000313" key="2">
    <source>
        <dbReference type="EMBL" id="WWT55220.1"/>
    </source>
</evidence>
<proteinExistence type="predicted"/>
<name>A0ABZ2IJY3_9CAUL</name>
<protein>
    <submittedName>
        <fullName evidence="2">Helix-turn-helix transcriptional regulator</fullName>
    </submittedName>
</protein>
<sequence>MRKWVSSEAHRAAVQLLREQRELKGLSLRAVSERLGKKHHTYLHKIETGERSLDLIDFVAIARAVGVDERALFDELLRRLPAQIDV</sequence>
<dbReference type="RefSeq" id="WP_338577682.1">
    <property type="nucleotide sequence ID" value="NZ_CP146369.1"/>
</dbReference>
<evidence type="ECO:0000313" key="3">
    <source>
        <dbReference type="Proteomes" id="UP001363460"/>
    </source>
</evidence>
<dbReference type="InterPro" id="IPR010982">
    <property type="entry name" value="Lambda_DNA-bd_dom_sf"/>
</dbReference>
<dbReference type="SMART" id="SM00530">
    <property type="entry name" value="HTH_XRE"/>
    <property type="match status" value="1"/>
</dbReference>
<accession>A0ABZ2IJY3</accession>
<dbReference type="InterPro" id="IPR001387">
    <property type="entry name" value="Cro/C1-type_HTH"/>
</dbReference>
<dbReference type="Pfam" id="PF01381">
    <property type="entry name" value="HTH_3"/>
    <property type="match status" value="1"/>
</dbReference>
<organism evidence="2 3">
    <name type="scientific">Brevundimonas olei</name>
    <dbReference type="NCBI Taxonomy" id="657642"/>
    <lineage>
        <taxon>Bacteria</taxon>
        <taxon>Pseudomonadati</taxon>
        <taxon>Pseudomonadota</taxon>
        <taxon>Alphaproteobacteria</taxon>
        <taxon>Caulobacterales</taxon>
        <taxon>Caulobacteraceae</taxon>
        <taxon>Brevundimonas</taxon>
    </lineage>
</organism>
<dbReference type="SUPFAM" id="SSF47413">
    <property type="entry name" value="lambda repressor-like DNA-binding domains"/>
    <property type="match status" value="1"/>
</dbReference>
<gene>
    <name evidence="2" type="ORF">V8J38_01925</name>
</gene>
<dbReference type="PROSITE" id="PS50943">
    <property type="entry name" value="HTH_CROC1"/>
    <property type="match status" value="1"/>
</dbReference>